<evidence type="ECO:0000313" key="4">
    <source>
        <dbReference type="Proteomes" id="UP000253868"/>
    </source>
</evidence>
<keyword evidence="4" id="KW-1185">Reference proteome</keyword>
<dbReference type="EMBL" id="CP031194">
    <property type="protein sequence ID" value="AXG82498.1"/>
    <property type="molecule type" value="Genomic_DNA"/>
</dbReference>
<keyword evidence="2" id="KW-0812">Transmembrane</keyword>
<feature type="region of interest" description="Disordered" evidence="1">
    <location>
        <begin position="113"/>
        <end position="195"/>
    </location>
</feature>
<dbReference type="Proteomes" id="UP000253868">
    <property type="component" value="Chromosome"/>
</dbReference>
<organism evidence="3 4">
    <name type="scientific">Streptomyces paludis</name>
    <dbReference type="NCBI Taxonomy" id="2282738"/>
    <lineage>
        <taxon>Bacteria</taxon>
        <taxon>Bacillati</taxon>
        <taxon>Actinomycetota</taxon>
        <taxon>Actinomycetes</taxon>
        <taxon>Kitasatosporales</taxon>
        <taxon>Streptomycetaceae</taxon>
        <taxon>Streptomyces</taxon>
    </lineage>
</organism>
<reference evidence="4" key="1">
    <citation type="submission" date="2018-07" db="EMBL/GenBank/DDBJ databases">
        <authorList>
            <person name="Zhao J."/>
        </authorList>
    </citation>
    <scope>NUCLEOTIDE SEQUENCE [LARGE SCALE GENOMIC DNA]</scope>
    <source>
        <strain evidence="4">GSSD-12</strain>
    </source>
</reference>
<keyword evidence="2" id="KW-0472">Membrane</keyword>
<dbReference type="AlphaFoldDB" id="A0A345I0M4"/>
<sequence>MTAPALGTTAAQADDSVRVTVKPSTIQPGGRVEVQVEGCKAQTATATSRAFTSAADLARRAFGEEYNQDQAEVARNPNYVIPLRGHVDVKPDAARGRQEISVTCDGRDHVAAGSFEVGRGSGPPAGRGEGRRTEGHRPEGQRNDHERPDHERRSDHERSEHRPTPYAPVHAGGGGTATTTAATEAAAETGGGSGPGTQHAVIGLVLAGVAAVTVAFRSVRRQRTSARDAD</sequence>
<feature type="compositionally biased region" description="Low complexity" evidence="1">
    <location>
        <begin position="177"/>
        <end position="188"/>
    </location>
</feature>
<accession>A0A345I0M4</accession>
<gene>
    <name evidence="3" type="ORF">DVK44_10295</name>
</gene>
<dbReference type="KEGG" id="spad:DVK44_10295"/>
<dbReference type="OrthoDB" id="4331012at2"/>
<feature type="compositionally biased region" description="Basic and acidic residues" evidence="1">
    <location>
        <begin position="128"/>
        <end position="163"/>
    </location>
</feature>
<evidence type="ECO:0000256" key="2">
    <source>
        <dbReference type="SAM" id="Phobius"/>
    </source>
</evidence>
<evidence type="ECO:0000313" key="3">
    <source>
        <dbReference type="EMBL" id="AXG82498.1"/>
    </source>
</evidence>
<keyword evidence="2" id="KW-1133">Transmembrane helix</keyword>
<name>A0A345I0M4_9ACTN</name>
<proteinExistence type="predicted"/>
<evidence type="ECO:0000256" key="1">
    <source>
        <dbReference type="SAM" id="MobiDB-lite"/>
    </source>
</evidence>
<feature type="transmembrane region" description="Helical" evidence="2">
    <location>
        <begin position="200"/>
        <end position="219"/>
    </location>
</feature>
<protein>
    <submittedName>
        <fullName evidence="3">Uncharacterized protein</fullName>
    </submittedName>
</protein>